<evidence type="ECO:0000313" key="6">
    <source>
        <dbReference type="Proteomes" id="UP000070589"/>
    </source>
</evidence>
<accession>A0A133U721</accession>
<dbReference type="SUPFAM" id="SSF52540">
    <property type="entry name" value="P-loop containing nucleoside triphosphate hydrolases"/>
    <property type="match status" value="1"/>
</dbReference>
<dbReference type="InterPro" id="IPR018973">
    <property type="entry name" value="MZB"/>
</dbReference>
<dbReference type="Pfam" id="PF00271">
    <property type="entry name" value="Helicase_C"/>
    <property type="match status" value="1"/>
</dbReference>
<dbReference type="CDD" id="cd17923">
    <property type="entry name" value="DEXHc_Hrq1-like"/>
    <property type="match status" value="1"/>
</dbReference>
<name>A0A133U721_9EURY</name>
<dbReference type="GO" id="GO:0003676">
    <property type="term" value="F:nucleic acid binding"/>
    <property type="evidence" value="ECO:0007669"/>
    <property type="project" value="InterPro"/>
</dbReference>
<dbReference type="InterPro" id="IPR027417">
    <property type="entry name" value="P-loop_NTPase"/>
</dbReference>
<dbReference type="EMBL" id="LHXL01000016">
    <property type="protein sequence ID" value="KXA89990.1"/>
    <property type="molecule type" value="Genomic_DNA"/>
</dbReference>
<dbReference type="InterPro" id="IPR055227">
    <property type="entry name" value="HRQ1_WHD"/>
</dbReference>
<evidence type="ECO:0000313" key="5">
    <source>
        <dbReference type="EMBL" id="KXA89990.1"/>
    </source>
</evidence>
<dbReference type="GO" id="GO:0036297">
    <property type="term" value="P:interstrand cross-link repair"/>
    <property type="evidence" value="ECO:0007669"/>
    <property type="project" value="TreeGrafter"/>
</dbReference>
<evidence type="ECO:0000256" key="2">
    <source>
        <dbReference type="ARBA" id="ARBA00022840"/>
    </source>
</evidence>
<dbReference type="PROSITE" id="PS51192">
    <property type="entry name" value="HELICASE_ATP_BIND_1"/>
    <property type="match status" value="1"/>
</dbReference>
<feature type="domain" description="Helicase C-terminal" evidence="4">
    <location>
        <begin position="269"/>
        <end position="418"/>
    </location>
</feature>
<dbReference type="GO" id="GO:0005524">
    <property type="term" value="F:ATP binding"/>
    <property type="evidence" value="ECO:0007669"/>
    <property type="project" value="UniProtKB-KW"/>
</dbReference>
<comment type="caution">
    <text evidence="5">The sequence shown here is derived from an EMBL/GenBank/DDBJ whole genome shotgun (WGS) entry which is preliminary data.</text>
</comment>
<dbReference type="PANTHER" id="PTHR47957">
    <property type="entry name" value="ATP-DEPENDENT HELICASE HRQ1"/>
    <property type="match status" value="1"/>
</dbReference>
<dbReference type="CDD" id="cd18797">
    <property type="entry name" value="SF2_C_Hrq"/>
    <property type="match status" value="1"/>
</dbReference>
<dbReference type="PANTHER" id="PTHR47957:SF3">
    <property type="entry name" value="ATP-DEPENDENT HELICASE HRQ1"/>
    <property type="match status" value="1"/>
</dbReference>
<keyword evidence="2" id="KW-0067">ATP-binding</keyword>
<evidence type="ECO:0000256" key="1">
    <source>
        <dbReference type="ARBA" id="ARBA00022741"/>
    </source>
</evidence>
<keyword evidence="6" id="KW-1185">Reference proteome</keyword>
<keyword evidence="5" id="KW-0378">Hydrolase</keyword>
<dbReference type="InterPro" id="IPR001650">
    <property type="entry name" value="Helicase_C-like"/>
</dbReference>
<keyword evidence="5" id="KW-0347">Helicase</keyword>
<dbReference type="Gene3D" id="3.40.50.300">
    <property type="entry name" value="P-loop containing nucleotide triphosphate hydrolases"/>
    <property type="match status" value="2"/>
</dbReference>
<organism evidence="5 6">
    <name type="scientific">candidate division MSBL1 archaeon SCGC-AAA259D14</name>
    <dbReference type="NCBI Taxonomy" id="1698261"/>
    <lineage>
        <taxon>Archaea</taxon>
        <taxon>Methanobacteriati</taxon>
        <taxon>Methanobacteriota</taxon>
        <taxon>candidate division MSBL1</taxon>
    </lineage>
</organism>
<protein>
    <submittedName>
        <fullName evidence="5">DEAD/DEAH box helicase</fullName>
    </submittedName>
</protein>
<dbReference type="Pfam" id="PF09369">
    <property type="entry name" value="MZB"/>
    <property type="match status" value="1"/>
</dbReference>
<proteinExistence type="predicted"/>
<keyword evidence="1" id="KW-0547">Nucleotide-binding</keyword>
<dbReference type="GO" id="GO:0006289">
    <property type="term" value="P:nucleotide-excision repair"/>
    <property type="evidence" value="ECO:0007669"/>
    <property type="project" value="TreeGrafter"/>
</dbReference>
<dbReference type="SMART" id="SM00487">
    <property type="entry name" value="DEXDc"/>
    <property type="match status" value="1"/>
</dbReference>
<dbReference type="InterPro" id="IPR014001">
    <property type="entry name" value="Helicase_ATP-bd"/>
</dbReference>
<gene>
    <name evidence="5" type="ORF">AKJ62_01905</name>
</gene>
<dbReference type="AlphaFoldDB" id="A0A133U721"/>
<evidence type="ECO:0000259" key="4">
    <source>
        <dbReference type="PROSITE" id="PS51194"/>
    </source>
</evidence>
<dbReference type="Pfam" id="PF22982">
    <property type="entry name" value="WHD_HRQ1"/>
    <property type="match status" value="1"/>
</dbReference>
<dbReference type="InterPro" id="IPR011545">
    <property type="entry name" value="DEAD/DEAH_box_helicase_dom"/>
</dbReference>
<dbReference type="Proteomes" id="UP000070589">
    <property type="component" value="Unassembled WGS sequence"/>
</dbReference>
<dbReference type="PATRIC" id="fig|1698261.3.peg.269"/>
<reference evidence="5 6" key="1">
    <citation type="journal article" date="2016" name="Sci. Rep.">
        <title>Metabolic traits of an uncultured archaeal lineage -MSBL1- from brine pools of the Red Sea.</title>
        <authorList>
            <person name="Mwirichia R."/>
            <person name="Alam I."/>
            <person name="Rashid M."/>
            <person name="Vinu M."/>
            <person name="Ba-Alawi W."/>
            <person name="Anthony Kamau A."/>
            <person name="Kamanda Ngugi D."/>
            <person name="Goker M."/>
            <person name="Klenk H.P."/>
            <person name="Bajic V."/>
            <person name="Stingl U."/>
        </authorList>
    </citation>
    <scope>NUCLEOTIDE SEQUENCE [LARGE SCALE GENOMIC DNA]</scope>
    <source>
        <strain evidence="5">SCGC-AAA259D14</strain>
    </source>
</reference>
<dbReference type="Pfam" id="PF00270">
    <property type="entry name" value="DEAD"/>
    <property type="match status" value="1"/>
</dbReference>
<evidence type="ECO:0000259" key="3">
    <source>
        <dbReference type="PROSITE" id="PS51192"/>
    </source>
</evidence>
<feature type="domain" description="Helicase ATP-binding" evidence="3">
    <location>
        <begin position="62"/>
        <end position="241"/>
    </location>
</feature>
<dbReference type="GO" id="GO:0043138">
    <property type="term" value="F:3'-5' DNA helicase activity"/>
    <property type="evidence" value="ECO:0007669"/>
    <property type="project" value="TreeGrafter"/>
</dbReference>
<dbReference type="SMART" id="SM00490">
    <property type="entry name" value="HELICc"/>
    <property type="match status" value="1"/>
</dbReference>
<dbReference type="PROSITE" id="PS51194">
    <property type="entry name" value="HELICASE_CTER"/>
    <property type="match status" value="1"/>
</dbReference>
<sequence length="745" mass="84362">MDRIKNSVREVREKDWYNGQIEHIEVLDEKDPNCGEADLGPDLEGYLNEKNLKLYKHQVKSIDLIKDGKDVIITTPTASGKTLAFNLPVFEKMKRDPEARALYIHPTKALSNDQLDTLRKMEEELEVEVQPATYDGDTPKHLRPTIRKESRIVLTNPYGLHHYLPWHQKWREFLEKIEYLVLDEVHNYRGVFGSNVSFVIRRLLRTCRKYGSDPQLILSSATVANPKELSNKLAGKDFEVVSEDGSASGKKYFIFWNSSRNPENSPHVQTTRLLTHSVREGLQTLCFTVSRRMTELISKWSSEQTTRNIRAYRAGYMPEERREIEKGLREGKIDGVASTNALELGIDIGGLDTVLISGYPGTVISTWQQAGRAGRGRGVSSAFLIGFEDPLDQFFMKHPKKFFEKSHEHAVVDLTNPNISMGHLICAASEFPIKEEERLYQGYEDELKSLEEEGVLHKTPAGYVYSGTGRPAESVKLDNIGDDTIKVVSDGEVLETMDVSQTYREAHEGAVLMHQGETYIIDELDLDEKIARGEKENVDYHTEALSETDLTVLEERKTKKEEEMRVCHGTVDVSEHYWAYRIKKFDRVVGVEPIDLPPLNFKTESTWIEIPSEILGEVESKSLDPDGGLHAIEHAMIAMTPFHSMCDRWDIGGVSSPYHSDVESPAVFVYDSYEGGIGISEKCYSLIRDLLKTTYDLIEDCDCEEGCPSCIYSPKCGNENEPLDKKAALEILSSLSTIYKGGNRD</sequence>